<dbReference type="PANTHER" id="PTHR43472">
    <property type="entry name" value="PHOSPHORIBOSYLAMINE--GLYCINE LIGASE"/>
    <property type="match status" value="1"/>
</dbReference>
<dbReference type="FunFam" id="3.90.600.10:FF:000001">
    <property type="entry name" value="Trifunctional purine biosynthetic protein adenosine-3"/>
    <property type="match status" value="1"/>
</dbReference>
<dbReference type="NCBIfam" id="TIGR00877">
    <property type="entry name" value="purD"/>
    <property type="match status" value="1"/>
</dbReference>
<keyword evidence="8 14" id="KW-0658">Purine biosynthesis</keyword>
<dbReference type="UniPathway" id="UPA00074">
    <property type="reaction ID" value="UER00125"/>
</dbReference>
<evidence type="ECO:0000313" key="17">
    <source>
        <dbReference type="EMBL" id="ADP71219.1"/>
    </source>
</evidence>
<dbReference type="SMART" id="SM01210">
    <property type="entry name" value="GARS_C"/>
    <property type="match status" value="1"/>
</dbReference>
<comment type="cofactor">
    <cofactor evidence="2">
        <name>Mg(2+)</name>
        <dbReference type="ChEBI" id="CHEBI:18420"/>
    </cofactor>
</comment>
<dbReference type="HOGENOM" id="CLU_027420_3_1_5"/>
<dbReference type="PROSITE" id="PS50975">
    <property type="entry name" value="ATP_GRASP"/>
    <property type="match status" value="1"/>
</dbReference>
<dbReference type="Proteomes" id="UP000001399">
    <property type="component" value="Chromosome"/>
</dbReference>
<evidence type="ECO:0000256" key="11">
    <source>
        <dbReference type="ARBA" id="ARBA00038345"/>
    </source>
</evidence>
<evidence type="ECO:0000256" key="10">
    <source>
        <dbReference type="ARBA" id="ARBA00023211"/>
    </source>
</evidence>
<dbReference type="InterPro" id="IPR011054">
    <property type="entry name" value="Rudment_hybrid_motif"/>
</dbReference>
<evidence type="ECO:0000313" key="18">
    <source>
        <dbReference type="Proteomes" id="UP000001399"/>
    </source>
</evidence>
<evidence type="ECO:0000256" key="13">
    <source>
        <dbReference type="ARBA" id="ARBA00042864"/>
    </source>
</evidence>
<evidence type="ECO:0000259" key="16">
    <source>
        <dbReference type="PROSITE" id="PS50975"/>
    </source>
</evidence>
<evidence type="ECO:0000256" key="14">
    <source>
        <dbReference type="HAMAP-Rule" id="MF_00138"/>
    </source>
</evidence>
<dbReference type="Gene3D" id="3.30.1490.20">
    <property type="entry name" value="ATP-grasp fold, A domain"/>
    <property type="match status" value="1"/>
</dbReference>
<dbReference type="eggNOG" id="COG0151">
    <property type="taxonomic scope" value="Bacteria"/>
</dbReference>
<reference evidence="18" key="1">
    <citation type="journal article" date="2011" name="J. Bacteriol.">
        <title>Genome sequences of eight morphologically diverse alphaproteobacteria.</title>
        <authorList>
            <consortium name="US DOE Joint Genome Institute"/>
            <person name="Brown P.J."/>
            <person name="Kysela D.T."/>
            <person name="Buechlein A."/>
            <person name="Hemmerich C."/>
            <person name="Brun Y.V."/>
        </authorList>
    </citation>
    <scope>NUCLEOTIDE SEQUENCE [LARGE SCALE GENOMIC DNA]</scope>
    <source>
        <strain evidence="18">ATCC 17100 / ATH 3.1.1 / DSM 162 / LMG 4299</strain>
    </source>
</reference>
<keyword evidence="7 15" id="KW-0547">Nucleotide-binding</keyword>
<dbReference type="Pfam" id="PF02844">
    <property type="entry name" value="GARS_N"/>
    <property type="match status" value="1"/>
</dbReference>
<evidence type="ECO:0000256" key="8">
    <source>
        <dbReference type="ARBA" id="ARBA00022755"/>
    </source>
</evidence>
<dbReference type="Gene3D" id="3.30.470.20">
    <property type="entry name" value="ATP-grasp fold, B domain"/>
    <property type="match status" value="1"/>
</dbReference>
<keyword evidence="9 15" id="KW-0067">ATP-binding</keyword>
<keyword evidence="18" id="KW-1185">Reference proteome</keyword>
<dbReference type="STRING" id="648757.Rvan_1984"/>
<organism evidence="17 18">
    <name type="scientific">Rhodomicrobium vannielii (strain ATCC 17100 / DSM 162 / LMG 4299 / NCIMB 10020 / ATH 3.1.1)</name>
    <dbReference type="NCBI Taxonomy" id="648757"/>
    <lineage>
        <taxon>Bacteria</taxon>
        <taxon>Pseudomonadati</taxon>
        <taxon>Pseudomonadota</taxon>
        <taxon>Alphaproteobacteria</taxon>
        <taxon>Hyphomicrobiales</taxon>
        <taxon>Hyphomicrobiaceae</taxon>
        <taxon>Rhodomicrobium</taxon>
    </lineage>
</organism>
<dbReference type="Gene3D" id="3.90.600.10">
    <property type="entry name" value="Phosphoribosylglycinamide synthetase, C-terminal domain"/>
    <property type="match status" value="1"/>
</dbReference>
<keyword evidence="10" id="KW-0464">Manganese</keyword>
<keyword evidence="5 14" id="KW-0436">Ligase</keyword>
<evidence type="ECO:0000256" key="9">
    <source>
        <dbReference type="ARBA" id="ARBA00022840"/>
    </source>
</evidence>
<dbReference type="SUPFAM" id="SSF56059">
    <property type="entry name" value="Glutathione synthetase ATP-binding domain-like"/>
    <property type="match status" value="1"/>
</dbReference>
<dbReference type="InterPro" id="IPR020561">
    <property type="entry name" value="PRibGlycinamid_synth_ATP-grasp"/>
</dbReference>
<dbReference type="InterPro" id="IPR000115">
    <property type="entry name" value="PRibGlycinamide_synth"/>
</dbReference>
<dbReference type="Pfam" id="PF01071">
    <property type="entry name" value="GARS_A"/>
    <property type="match status" value="1"/>
</dbReference>
<dbReference type="InterPro" id="IPR020562">
    <property type="entry name" value="PRibGlycinamide_synth_N"/>
</dbReference>
<evidence type="ECO:0000256" key="4">
    <source>
        <dbReference type="ARBA" id="ARBA00013255"/>
    </source>
</evidence>
<protein>
    <recommendedName>
        <fullName evidence="4 14">Phosphoribosylamine--glycine ligase</fullName>
        <ecNumber evidence="4 14">6.3.4.13</ecNumber>
    </recommendedName>
    <alternativeName>
        <fullName evidence="14">GARS</fullName>
    </alternativeName>
    <alternativeName>
        <fullName evidence="12 14">Glycinamide ribonucleotide synthetase</fullName>
    </alternativeName>
    <alternativeName>
        <fullName evidence="13 14">Phosphoribosylglycinamide synthetase</fullName>
    </alternativeName>
</protein>
<dbReference type="OrthoDB" id="9807240at2"/>
<dbReference type="PANTHER" id="PTHR43472:SF1">
    <property type="entry name" value="PHOSPHORIBOSYLAMINE--GLYCINE LIGASE, CHLOROPLASTIC"/>
    <property type="match status" value="1"/>
</dbReference>
<dbReference type="PROSITE" id="PS00184">
    <property type="entry name" value="GARS"/>
    <property type="match status" value="1"/>
</dbReference>
<dbReference type="InterPro" id="IPR011761">
    <property type="entry name" value="ATP-grasp"/>
</dbReference>
<dbReference type="InterPro" id="IPR016185">
    <property type="entry name" value="PreATP-grasp_dom_sf"/>
</dbReference>
<comment type="similarity">
    <text evidence="11 14">Belongs to the GARS family.</text>
</comment>
<comment type="cofactor">
    <cofactor evidence="1">
        <name>Mn(2+)</name>
        <dbReference type="ChEBI" id="CHEBI:29035"/>
    </cofactor>
</comment>
<evidence type="ECO:0000256" key="3">
    <source>
        <dbReference type="ARBA" id="ARBA00005174"/>
    </source>
</evidence>
<dbReference type="InterPro" id="IPR037123">
    <property type="entry name" value="PRibGlycinamide_synth_C_sf"/>
</dbReference>
<dbReference type="EC" id="6.3.4.13" evidence="4 14"/>
<evidence type="ECO:0000256" key="12">
    <source>
        <dbReference type="ARBA" id="ARBA00042242"/>
    </source>
</evidence>
<dbReference type="HAMAP" id="MF_00138">
    <property type="entry name" value="GARS"/>
    <property type="match status" value="1"/>
</dbReference>
<dbReference type="GO" id="GO:0005524">
    <property type="term" value="F:ATP binding"/>
    <property type="evidence" value="ECO:0007669"/>
    <property type="project" value="UniProtKB-UniRule"/>
</dbReference>
<gene>
    <name evidence="14" type="primary">purD</name>
    <name evidence="17" type="ordered locus">Rvan_1984</name>
</gene>
<comment type="catalytic activity">
    <reaction evidence="14">
        <text>5-phospho-beta-D-ribosylamine + glycine + ATP = N(1)-(5-phospho-beta-D-ribosyl)glycinamide + ADP + phosphate + H(+)</text>
        <dbReference type="Rhea" id="RHEA:17453"/>
        <dbReference type="ChEBI" id="CHEBI:15378"/>
        <dbReference type="ChEBI" id="CHEBI:30616"/>
        <dbReference type="ChEBI" id="CHEBI:43474"/>
        <dbReference type="ChEBI" id="CHEBI:57305"/>
        <dbReference type="ChEBI" id="CHEBI:58681"/>
        <dbReference type="ChEBI" id="CHEBI:143788"/>
        <dbReference type="ChEBI" id="CHEBI:456216"/>
        <dbReference type="EC" id="6.3.4.13"/>
    </reaction>
</comment>
<dbReference type="KEGG" id="rva:Rvan_1984"/>
<accession>E3I1C8</accession>
<evidence type="ECO:0000256" key="6">
    <source>
        <dbReference type="ARBA" id="ARBA00022723"/>
    </source>
</evidence>
<name>E3I1C8_RHOVT</name>
<dbReference type="SUPFAM" id="SSF51246">
    <property type="entry name" value="Rudiment single hybrid motif"/>
    <property type="match status" value="1"/>
</dbReference>
<dbReference type="Pfam" id="PF02843">
    <property type="entry name" value="GARS_C"/>
    <property type="match status" value="1"/>
</dbReference>
<proteinExistence type="inferred from homology"/>
<dbReference type="SUPFAM" id="SSF52440">
    <property type="entry name" value="PreATP-grasp domain"/>
    <property type="match status" value="1"/>
</dbReference>
<dbReference type="InterPro" id="IPR020560">
    <property type="entry name" value="PRibGlycinamide_synth_C-dom"/>
</dbReference>
<dbReference type="GO" id="GO:0046872">
    <property type="term" value="F:metal ion binding"/>
    <property type="evidence" value="ECO:0007669"/>
    <property type="project" value="UniProtKB-KW"/>
</dbReference>
<dbReference type="InterPro" id="IPR013815">
    <property type="entry name" value="ATP_grasp_subdomain_1"/>
</dbReference>
<dbReference type="FunFam" id="3.40.50.20:FF:000006">
    <property type="entry name" value="Phosphoribosylamine--glycine ligase, chloroplastic"/>
    <property type="match status" value="1"/>
</dbReference>
<dbReference type="AlphaFoldDB" id="E3I1C8"/>
<dbReference type="InterPro" id="IPR020559">
    <property type="entry name" value="PRibGlycinamide_synth_CS"/>
</dbReference>
<evidence type="ECO:0000256" key="2">
    <source>
        <dbReference type="ARBA" id="ARBA00001946"/>
    </source>
</evidence>
<evidence type="ECO:0000256" key="15">
    <source>
        <dbReference type="PROSITE-ProRule" id="PRU00409"/>
    </source>
</evidence>
<dbReference type="EMBL" id="CP002292">
    <property type="protein sequence ID" value="ADP71219.1"/>
    <property type="molecule type" value="Genomic_DNA"/>
</dbReference>
<dbReference type="Gene3D" id="3.40.50.20">
    <property type="match status" value="1"/>
</dbReference>
<keyword evidence="6" id="KW-0479">Metal-binding</keyword>
<feature type="domain" description="ATP-grasp" evidence="16">
    <location>
        <begin position="107"/>
        <end position="312"/>
    </location>
</feature>
<sequence>MNVLLIGGGGREHALAWKLTQSPALGTFYCSPGNAGIAQIAAPGPTNPDDFAQVAEFCREAAIDLVVVGPEAPLVAGLADYLRAAGLAVFGPSAAAAQLEASKSFTKAVCDERAIPTAAYGHFVSREEAMAYARAKGAPLVVKADGLAAGKGVTVCETLAEAEAAVASCFDGAFGEGGSSVVIEEKLIGEEASFFAICDGTRAVPFGSGKDHKRAFDGDEGPNTGGMGVISPAPQMTPALSECVMREIVTPTLDAMAARGTPFQGVLYAGLMITADGPKLIEYNVRFGDPECQVLMLRLKSDLLPILYAAAKGDLSGVAPEWSDETAITVVLAAEGYPGDYEKGSVIRGLNAAGALPGVTVFHAGTKRGADGVVLANGGRVLNVSALGRDATEARARAYAAAAAIDWPEGFYRRDIGLR</sequence>
<evidence type="ECO:0000256" key="5">
    <source>
        <dbReference type="ARBA" id="ARBA00022598"/>
    </source>
</evidence>
<dbReference type="RefSeq" id="WP_013419605.1">
    <property type="nucleotide sequence ID" value="NC_014664.1"/>
</dbReference>
<dbReference type="GO" id="GO:0004637">
    <property type="term" value="F:phosphoribosylamine-glycine ligase activity"/>
    <property type="evidence" value="ECO:0007669"/>
    <property type="project" value="UniProtKB-UniRule"/>
</dbReference>
<dbReference type="GO" id="GO:0006189">
    <property type="term" value="P:'de novo' IMP biosynthetic process"/>
    <property type="evidence" value="ECO:0007669"/>
    <property type="project" value="UniProtKB-UniRule"/>
</dbReference>
<dbReference type="GO" id="GO:0009113">
    <property type="term" value="P:purine nucleobase biosynthetic process"/>
    <property type="evidence" value="ECO:0007669"/>
    <property type="project" value="InterPro"/>
</dbReference>
<dbReference type="SMART" id="SM01209">
    <property type="entry name" value="GARS_A"/>
    <property type="match status" value="1"/>
</dbReference>
<evidence type="ECO:0000256" key="1">
    <source>
        <dbReference type="ARBA" id="ARBA00001936"/>
    </source>
</evidence>
<evidence type="ECO:0000256" key="7">
    <source>
        <dbReference type="ARBA" id="ARBA00022741"/>
    </source>
</evidence>
<comment type="pathway">
    <text evidence="3 14">Purine metabolism; IMP biosynthesis via de novo pathway; N(1)-(5-phospho-D-ribosyl)glycinamide from 5-phospho-alpha-D-ribose 1-diphosphate: step 2/2.</text>
</comment>